<accession>A0A0D3JQ04</accession>
<dbReference type="PaxDb" id="2903-EOD25589"/>
<name>A0A0D3JQ04_EMIH1</name>
<evidence type="ECO:0000256" key="1">
    <source>
        <dbReference type="SAM" id="MobiDB-lite"/>
    </source>
</evidence>
<evidence type="ECO:0000313" key="2">
    <source>
        <dbReference type="EnsemblProtists" id="EOD25589"/>
    </source>
</evidence>
<dbReference type="AlphaFoldDB" id="A0A0D3JQ04"/>
<dbReference type="HOGENOM" id="CLU_1149013_0_0_1"/>
<reference evidence="3" key="1">
    <citation type="journal article" date="2013" name="Nature">
        <title>Pan genome of the phytoplankton Emiliania underpins its global distribution.</title>
        <authorList>
            <person name="Read B.A."/>
            <person name="Kegel J."/>
            <person name="Klute M.J."/>
            <person name="Kuo A."/>
            <person name="Lefebvre S.C."/>
            <person name="Maumus F."/>
            <person name="Mayer C."/>
            <person name="Miller J."/>
            <person name="Monier A."/>
            <person name="Salamov A."/>
            <person name="Young J."/>
            <person name="Aguilar M."/>
            <person name="Claverie J.M."/>
            <person name="Frickenhaus S."/>
            <person name="Gonzalez K."/>
            <person name="Herman E.K."/>
            <person name="Lin Y.C."/>
            <person name="Napier J."/>
            <person name="Ogata H."/>
            <person name="Sarno A.F."/>
            <person name="Shmutz J."/>
            <person name="Schroeder D."/>
            <person name="de Vargas C."/>
            <person name="Verret F."/>
            <person name="von Dassow P."/>
            <person name="Valentin K."/>
            <person name="Van de Peer Y."/>
            <person name="Wheeler G."/>
            <person name="Dacks J.B."/>
            <person name="Delwiche C.F."/>
            <person name="Dyhrman S.T."/>
            <person name="Glockner G."/>
            <person name="John U."/>
            <person name="Richards T."/>
            <person name="Worden A.Z."/>
            <person name="Zhang X."/>
            <person name="Grigoriev I.V."/>
            <person name="Allen A.E."/>
            <person name="Bidle K."/>
            <person name="Borodovsky M."/>
            <person name="Bowler C."/>
            <person name="Brownlee C."/>
            <person name="Cock J.M."/>
            <person name="Elias M."/>
            <person name="Gladyshev V.N."/>
            <person name="Groth M."/>
            <person name="Guda C."/>
            <person name="Hadaegh A."/>
            <person name="Iglesias-Rodriguez M.D."/>
            <person name="Jenkins J."/>
            <person name="Jones B.M."/>
            <person name="Lawson T."/>
            <person name="Leese F."/>
            <person name="Lindquist E."/>
            <person name="Lobanov A."/>
            <person name="Lomsadze A."/>
            <person name="Malik S.B."/>
            <person name="Marsh M.E."/>
            <person name="Mackinder L."/>
            <person name="Mock T."/>
            <person name="Mueller-Roeber B."/>
            <person name="Pagarete A."/>
            <person name="Parker M."/>
            <person name="Probert I."/>
            <person name="Quesneville H."/>
            <person name="Raines C."/>
            <person name="Rensing S.A."/>
            <person name="Riano-Pachon D.M."/>
            <person name="Richier S."/>
            <person name="Rokitta S."/>
            <person name="Shiraiwa Y."/>
            <person name="Soanes D.M."/>
            <person name="van der Giezen M."/>
            <person name="Wahlund T.M."/>
            <person name="Williams B."/>
            <person name="Wilson W."/>
            <person name="Wolfe G."/>
            <person name="Wurch L.L."/>
        </authorList>
    </citation>
    <scope>NUCLEOTIDE SEQUENCE</scope>
</reference>
<keyword evidence="3" id="KW-1185">Reference proteome</keyword>
<organism evidence="2 3">
    <name type="scientific">Emiliania huxleyi (strain CCMP1516)</name>
    <dbReference type="NCBI Taxonomy" id="280463"/>
    <lineage>
        <taxon>Eukaryota</taxon>
        <taxon>Haptista</taxon>
        <taxon>Haptophyta</taxon>
        <taxon>Prymnesiophyceae</taxon>
        <taxon>Isochrysidales</taxon>
        <taxon>Noelaerhabdaceae</taxon>
        <taxon>Emiliania</taxon>
    </lineage>
</organism>
<proteinExistence type="predicted"/>
<reference evidence="2" key="2">
    <citation type="submission" date="2024-10" db="UniProtKB">
        <authorList>
            <consortium name="EnsemblProtists"/>
        </authorList>
    </citation>
    <scope>IDENTIFICATION</scope>
</reference>
<dbReference type="Proteomes" id="UP000013827">
    <property type="component" value="Unassembled WGS sequence"/>
</dbReference>
<evidence type="ECO:0000313" key="3">
    <source>
        <dbReference type="Proteomes" id="UP000013827"/>
    </source>
</evidence>
<sequence length="242" mass="24295">MAEDALHAIAAVVVIGLRPGAALLAASAASAAATSSAAPAEGSSPKDGAVSTAAALVAALRPWLVHAQEHEPLLCALANAEGSEMGAAAPAGARGAEVDHRVTAAAWPQSTPPAKPPPPSLVTAVRVAWCATLEALPTLGTDEDDGSAGSGSGALLRSMAGVVEIALQRQSDDGIRAATWKWCAAPRARAARLASLGIVAAAWDDATLRHLGVSRSQPVPVRPPPPAEGEVSAKRRRLLDPG</sequence>
<dbReference type="GeneID" id="17271135"/>
<dbReference type="EnsemblProtists" id="EOD25589">
    <property type="protein sequence ID" value="EOD25589"/>
    <property type="gene ID" value="EMIHUDRAFT_443577"/>
</dbReference>
<feature type="region of interest" description="Disordered" evidence="1">
    <location>
        <begin position="214"/>
        <end position="242"/>
    </location>
</feature>
<dbReference type="RefSeq" id="XP_005778018.1">
    <property type="nucleotide sequence ID" value="XM_005777961.1"/>
</dbReference>
<dbReference type="KEGG" id="ehx:EMIHUDRAFT_443577"/>
<protein>
    <submittedName>
        <fullName evidence="2">Uncharacterized protein</fullName>
    </submittedName>
</protein>